<name>A0A9P1EJ46_CUSEU</name>
<organism evidence="2 3">
    <name type="scientific">Cuscuta europaea</name>
    <name type="common">European dodder</name>
    <dbReference type="NCBI Taxonomy" id="41803"/>
    <lineage>
        <taxon>Eukaryota</taxon>
        <taxon>Viridiplantae</taxon>
        <taxon>Streptophyta</taxon>
        <taxon>Embryophyta</taxon>
        <taxon>Tracheophyta</taxon>
        <taxon>Spermatophyta</taxon>
        <taxon>Magnoliopsida</taxon>
        <taxon>eudicotyledons</taxon>
        <taxon>Gunneridae</taxon>
        <taxon>Pentapetalae</taxon>
        <taxon>asterids</taxon>
        <taxon>lamiids</taxon>
        <taxon>Solanales</taxon>
        <taxon>Convolvulaceae</taxon>
        <taxon>Cuscuteae</taxon>
        <taxon>Cuscuta</taxon>
        <taxon>Cuscuta subgen. Cuscuta</taxon>
    </lineage>
</organism>
<evidence type="ECO:0000256" key="1">
    <source>
        <dbReference type="SAM" id="MobiDB-lite"/>
    </source>
</evidence>
<feature type="region of interest" description="Disordered" evidence="1">
    <location>
        <begin position="58"/>
        <end position="280"/>
    </location>
</feature>
<accession>A0A9P1EJ46</accession>
<proteinExistence type="predicted"/>
<dbReference type="OrthoDB" id="1319556at2759"/>
<reference evidence="2" key="1">
    <citation type="submission" date="2022-07" db="EMBL/GenBank/DDBJ databases">
        <authorList>
            <person name="Macas J."/>
            <person name="Novak P."/>
            <person name="Neumann P."/>
        </authorList>
    </citation>
    <scope>NUCLEOTIDE SEQUENCE</scope>
</reference>
<feature type="compositionally biased region" description="Polar residues" evidence="1">
    <location>
        <begin position="230"/>
        <end position="240"/>
    </location>
</feature>
<sequence>MDSSDKQSQQVSPKTEKIPSQEFKTAMDDDNLAQNTIIPNETISGKKLYENVAEIITLMKPETITEEKKTDDESHLENIPKPETSSPKEKCQKSAENALEPEVLSGVSEKTEHKSTVNNSANLETAEKKTEEDQPSEEPTSDHNKTTMEKEIEEKQVEHPLMSEVVPSDEKTEQISKEENTLNPYFPQNDKTEPKPEEENNSDKPEKGIEENVLEGYTEKVRNDTEEENTQITGSLNVNKANGEEKEEEEPTKPLEKREAAQGKPNAQQQQPETITGEKENTAMLLDQLLMKEMEEKWIGG</sequence>
<evidence type="ECO:0000313" key="2">
    <source>
        <dbReference type="EMBL" id="CAH9109768.1"/>
    </source>
</evidence>
<dbReference type="AlphaFoldDB" id="A0A9P1EJ46"/>
<feature type="compositionally biased region" description="Basic and acidic residues" evidence="1">
    <location>
        <begin position="251"/>
        <end position="261"/>
    </location>
</feature>
<dbReference type="Proteomes" id="UP001152484">
    <property type="component" value="Unassembled WGS sequence"/>
</dbReference>
<comment type="caution">
    <text evidence="2">The sequence shown here is derived from an EMBL/GenBank/DDBJ whole genome shotgun (WGS) entry which is preliminary data.</text>
</comment>
<feature type="compositionally biased region" description="Basic and acidic residues" evidence="1">
    <location>
        <begin position="140"/>
        <end position="158"/>
    </location>
</feature>
<dbReference type="EMBL" id="CAMAPE010000053">
    <property type="protein sequence ID" value="CAH9109768.1"/>
    <property type="molecule type" value="Genomic_DNA"/>
</dbReference>
<protein>
    <submittedName>
        <fullName evidence="2">Uncharacterized protein</fullName>
    </submittedName>
</protein>
<feature type="compositionally biased region" description="Polar residues" evidence="1">
    <location>
        <begin position="1"/>
        <end position="13"/>
    </location>
</feature>
<evidence type="ECO:0000313" key="3">
    <source>
        <dbReference type="Proteomes" id="UP001152484"/>
    </source>
</evidence>
<feature type="compositionally biased region" description="Polar residues" evidence="1">
    <location>
        <begin position="265"/>
        <end position="274"/>
    </location>
</feature>
<feature type="compositionally biased region" description="Basic and acidic residues" evidence="1">
    <location>
        <begin position="168"/>
        <end position="180"/>
    </location>
</feature>
<gene>
    <name evidence="2" type="ORF">CEURO_LOCUS18571</name>
</gene>
<feature type="compositionally biased region" description="Basic and acidic residues" evidence="1">
    <location>
        <begin position="63"/>
        <end position="93"/>
    </location>
</feature>
<feature type="region of interest" description="Disordered" evidence="1">
    <location>
        <begin position="1"/>
        <end position="32"/>
    </location>
</feature>
<keyword evidence="3" id="KW-1185">Reference proteome</keyword>
<feature type="compositionally biased region" description="Basic and acidic residues" evidence="1">
    <location>
        <begin position="190"/>
        <end position="210"/>
    </location>
</feature>